<sequence length="183" mass="20457">MNDEQRLAVVKEHIGEFPDFPKKGIVFKDIFTALTNGHVCTCLKELIVNHVRSKCPDVEVIVGLESRGFLFSFTIAAELGIGCVPVRKKGKLPGECVSVEYVLEYGKDVFEMQKDSIKKGQKVLIIDDLLATGGSMEAAVRLVRKLGGEVQEALVLIELPFLNGRKRLDYRMGLAFVFQDWKI</sequence>
<evidence type="ECO:0000256" key="2">
    <source>
        <dbReference type="ARBA" id="ARBA00003968"/>
    </source>
</evidence>
<dbReference type="NCBIfam" id="NF002636">
    <property type="entry name" value="PRK02304.1-5"/>
    <property type="match status" value="1"/>
</dbReference>
<evidence type="ECO:0000256" key="5">
    <source>
        <dbReference type="ARBA" id="ARBA00008391"/>
    </source>
</evidence>
<organism evidence="14 15">
    <name type="scientific">Hermetia illucens</name>
    <name type="common">Black soldier fly</name>
    <dbReference type="NCBI Taxonomy" id="343691"/>
    <lineage>
        <taxon>Eukaryota</taxon>
        <taxon>Metazoa</taxon>
        <taxon>Ecdysozoa</taxon>
        <taxon>Arthropoda</taxon>
        <taxon>Hexapoda</taxon>
        <taxon>Insecta</taxon>
        <taxon>Pterygota</taxon>
        <taxon>Neoptera</taxon>
        <taxon>Endopterygota</taxon>
        <taxon>Diptera</taxon>
        <taxon>Brachycera</taxon>
        <taxon>Stratiomyomorpha</taxon>
        <taxon>Stratiomyidae</taxon>
        <taxon>Hermetiinae</taxon>
        <taxon>Hermetia</taxon>
    </lineage>
</organism>
<dbReference type="GO" id="GO:0016208">
    <property type="term" value="F:AMP binding"/>
    <property type="evidence" value="ECO:0007669"/>
    <property type="project" value="TreeGrafter"/>
</dbReference>
<keyword evidence="15" id="KW-1185">Reference proteome</keyword>
<keyword evidence="11" id="KW-0808">Transferase</keyword>
<name>A0A7R8UJD6_HERIL</name>
<dbReference type="GO" id="GO:0003999">
    <property type="term" value="F:adenine phosphoribosyltransferase activity"/>
    <property type="evidence" value="ECO:0007669"/>
    <property type="project" value="UniProtKB-EC"/>
</dbReference>
<comment type="function">
    <text evidence="2">Catalyzes a salvage reaction resulting in the formation of AMP, that is energically less costly than de novo synthesis.</text>
</comment>
<dbReference type="UniPathway" id="UPA00588">
    <property type="reaction ID" value="UER00646"/>
</dbReference>
<dbReference type="InterPro" id="IPR050054">
    <property type="entry name" value="UPRTase/APRTase"/>
</dbReference>
<evidence type="ECO:0000259" key="13">
    <source>
        <dbReference type="Pfam" id="PF00156"/>
    </source>
</evidence>
<dbReference type="InterPro" id="IPR029057">
    <property type="entry name" value="PRTase-like"/>
</dbReference>
<dbReference type="GO" id="GO:0002055">
    <property type="term" value="F:adenine binding"/>
    <property type="evidence" value="ECO:0007669"/>
    <property type="project" value="TreeGrafter"/>
</dbReference>
<dbReference type="InterPro" id="IPR005764">
    <property type="entry name" value="Ade_phspho_trans"/>
</dbReference>
<accession>A0A7R8UJD6</accession>
<dbReference type="PANTHER" id="PTHR32315:SF3">
    <property type="entry name" value="ADENINE PHOSPHORIBOSYLTRANSFERASE"/>
    <property type="match status" value="1"/>
</dbReference>
<dbReference type="Gene3D" id="3.40.50.2020">
    <property type="match status" value="1"/>
</dbReference>
<gene>
    <name evidence="14" type="ORF">HERILL_LOCUS5006</name>
</gene>
<dbReference type="FunFam" id="3.40.50.2020:FF:000021">
    <property type="entry name" value="Adenine phosphoribosyltransferase"/>
    <property type="match status" value="1"/>
</dbReference>
<dbReference type="CDD" id="cd06223">
    <property type="entry name" value="PRTases_typeI"/>
    <property type="match status" value="1"/>
</dbReference>
<dbReference type="PANTHER" id="PTHR32315">
    <property type="entry name" value="ADENINE PHOSPHORIBOSYLTRANSFERASE"/>
    <property type="match status" value="1"/>
</dbReference>
<dbReference type="GO" id="GO:0044209">
    <property type="term" value="P:AMP salvage"/>
    <property type="evidence" value="ECO:0007669"/>
    <property type="project" value="UniProtKB-UniPathway"/>
</dbReference>
<dbReference type="AlphaFoldDB" id="A0A7R8UJD6"/>
<comment type="subunit">
    <text evidence="6">Homodimer.</text>
</comment>
<evidence type="ECO:0000256" key="8">
    <source>
        <dbReference type="ARBA" id="ARBA00017366"/>
    </source>
</evidence>
<keyword evidence="12" id="KW-0660">Purine salvage</keyword>
<evidence type="ECO:0000256" key="11">
    <source>
        <dbReference type="ARBA" id="ARBA00022679"/>
    </source>
</evidence>
<dbReference type="HAMAP" id="MF_00004">
    <property type="entry name" value="Aden_phosphoribosyltr"/>
    <property type="match status" value="1"/>
</dbReference>
<dbReference type="Pfam" id="PF00156">
    <property type="entry name" value="Pribosyltran"/>
    <property type="match status" value="1"/>
</dbReference>
<dbReference type="NCBIfam" id="NF002634">
    <property type="entry name" value="PRK02304.1-3"/>
    <property type="match status" value="1"/>
</dbReference>
<dbReference type="GO" id="GO:0005737">
    <property type="term" value="C:cytoplasm"/>
    <property type="evidence" value="ECO:0007669"/>
    <property type="project" value="UniProtKB-SubCell"/>
</dbReference>
<evidence type="ECO:0000256" key="12">
    <source>
        <dbReference type="ARBA" id="ARBA00022726"/>
    </source>
</evidence>
<dbReference type="GO" id="GO:0006166">
    <property type="term" value="P:purine ribonucleoside salvage"/>
    <property type="evidence" value="ECO:0007669"/>
    <property type="project" value="UniProtKB-KW"/>
</dbReference>
<dbReference type="OrthoDB" id="363185at2759"/>
<evidence type="ECO:0000256" key="4">
    <source>
        <dbReference type="ARBA" id="ARBA00004659"/>
    </source>
</evidence>
<reference evidence="14 15" key="1">
    <citation type="submission" date="2020-11" db="EMBL/GenBank/DDBJ databases">
        <authorList>
            <person name="Wallbank WR R."/>
            <person name="Pardo Diaz C."/>
            <person name="Kozak K."/>
            <person name="Martin S."/>
            <person name="Jiggins C."/>
            <person name="Moest M."/>
            <person name="Warren A I."/>
            <person name="Generalovic N T."/>
            <person name="Byers J.R.P. K."/>
            <person name="Montejo-Kovacevich G."/>
            <person name="Yen C E."/>
        </authorList>
    </citation>
    <scope>NUCLEOTIDE SEQUENCE [LARGE SCALE GENOMIC DNA]</scope>
</reference>
<dbReference type="EC" id="2.4.2.7" evidence="7"/>
<dbReference type="NCBIfam" id="TIGR01090">
    <property type="entry name" value="apt"/>
    <property type="match status" value="1"/>
</dbReference>
<evidence type="ECO:0000313" key="15">
    <source>
        <dbReference type="Proteomes" id="UP000594454"/>
    </source>
</evidence>
<evidence type="ECO:0000256" key="7">
    <source>
        <dbReference type="ARBA" id="ARBA00011893"/>
    </source>
</evidence>
<dbReference type="EMBL" id="LR899010">
    <property type="protein sequence ID" value="CAD7081926.1"/>
    <property type="molecule type" value="Genomic_DNA"/>
</dbReference>
<comment type="catalytic activity">
    <reaction evidence="1">
        <text>AMP + diphosphate = 5-phospho-alpha-D-ribose 1-diphosphate + adenine</text>
        <dbReference type="Rhea" id="RHEA:16609"/>
        <dbReference type="ChEBI" id="CHEBI:16708"/>
        <dbReference type="ChEBI" id="CHEBI:33019"/>
        <dbReference type="ChEBI" id="CHEBI:58017"/>
        <dbReference type="ChEBI" id="CHEBI:456215"/>
        <dbReference type="EC" id="2.4.2.7"/>
    </reaction>
</comment>
<evidence type="ECO:0000256" key="6">
    <source>
        <dbReference type="ARBA" id="ARBA00011738"/>
    </source>
</evidence>
<protein>
    <recommendedName>
        <fullName evidence="8">Adenine phosphoribosyltransferase</fullName>
        <ecNumber evidence="7">2.4.2.7</ecNumber>
    </recommendedName>
</protein>
<proteinExistence type="inferred from homology"/>
<dbReference type="GO" id="GO:0006168">
    <property type="term" value="P:adenine salvage"/>
    <property type="evidence" value="ECO:0007669"/>
    <property type="project" value="InterPro"/>
</dbReference>
<evidence type="ECO:0000256" key="10">
    <source>
        <dbReference type="ARBA" id="ARBA00022676"/>
    </source>
</evidence>
<dbReference type="FunCoup" id="A0A7R8UJD6">
    <property type="interactions" value="688"/>
</dbReference>
<dbReference type="InterPro" id="IPR000836">
    <property type="entry name" value="PRTase_dom"/>
</dbReference>
<evidence type="ECO:0000256" key="1">
    <source>
        <dbReference type="ARBA" id="ARBA00000868"/>
    </source>
</evidence>
<comment type="subcellular location">
    <subcellularLocation>
        <location evidence="3">Cytoplasm</location>
    </subcellularLocation>
</comment>
<evidence type="ECO:0000256" key="3">
    <source>
        <dbReference type="ARBA" id="ARBA00004496"/>
    </source>
</evidence>
<evidence type="ECO:0000313" key="14">
    <source>
        <dbReference type="EMBL" id="CAD7081926.1"/>
    </source>
</evidence>
<keyword evidence="10" id="KW-0328">Glycosyltransferase</keyword>
<feature type="domain" description="Phosphoribosyltransferase" evidence="13">
    <location>
        <begin position="45"/>
        <end position="158"/>
    </location>
</feature>
<dbReference type="SUPFAM" id="SSF53271">
    <property type="entry name" value="PRTase-like"/>
    <property type="match status" value="1"/>
</dbReference>
<dbReference type="InParanoid" id="A0A7R8UJD6"/>
<comment type="pathway">
    <text evidence="4">Purine metabolism; AMP biosynthesis via salvage pathway; AMP from adenine: step 1/1.</text>
</comment>
<keyword evidence="9" id="KW-0963">Cytoplasm</keyword>
<comment type="similarity">
    <text evidence="5">Belongs to the purine/pyrimidine phosphoribosyltransferase family.</text>
</comment>
<evidence type="ECO:0000256" key="9">
    <source>
        <dbReference type="ARBA" id="ARBA00022490"/>
    </source>
</evidence>
<dbReference type="Proteomes" id="UP000594454">
    <property type="component" value="Chromosome 2"/>
</dbReference>